<dbReference type="OrthoDB" id="823954at2"/>
<gene>
    <name evidence="3" type="ORF">SAMN04487988_106159</name>
</gene>
<proteinExistence type="predicted"/>
<feature type="compositionally biased region" description="Low complexity" evidence="1">
    <location>
        <begin position="90"/>
        <end position="104"/>
    </location>
</feature>
<dbReference type="AlphaFoldDB" id="A0A1I2TXA0"/>
<dbReference type="STRING" id="435880.SAMN04487988_106159"/>
<sequence>MQEDKISKLIAQKLKQSQETEHQPFDLGAWEAFQQKRKAKSNPMKIWWISGIAASVLIGAIGLSVYLSDMEPREQVSDQVIASHEDNSQESELSTSEESSTIEGSAEDQFSSPSNETLSESQNEDDEKNNRLLKSDQKDNSGKIEQANSGFFAQSEPGSESQNQKLNKKNTRQFNEPLLMNSRDPLLDFNSFILEFSQVLADNGMAIESDAKREEFDFPPILPDKSNLTLGLGVSPGFGASEQNGIASANSSLGMGFLVAMDLPGKLTVGSGLGINVFNQENQIQTPPNVAFASSMSPVQEQLLVRQTQLDIPVYFQYPITTNESISLQAGFSNFISLNQVSELESSFTRQVPVSGQDALLSNSFQLRSESVVQTQQLASPPEGKFYPLATMNFGVNLRVMQSKKTAYILMPFYHLPVNQFTGFGDNPSFYGASFKVRFGGKGD</sequence>
<protein>
    <recommendedName>
        <fullName evidence="5">Outer membrane protein beta-barrel domain-containing protein</fullName>
    </recommendedName>
</protein>
<keyword evidence="2" id="KW-0472">Membrane</keyword>
<evidence type="ECO:0000313" key="3">
    <source>
        <dbReference type="EMBL" id="SFG67186.1"/>
    </source>
</evidence>
<dbReference type="EMBL" id="FOPC01000006">
    <property type="protein sequence ID" value="SFG67186.1"/>
    <property type="molecule type" value="Genomic_DNA"/>
</dbReference>
<evidence type="ECO:0000256" key="1">
    <source>
        <dbReference type="SAM" id="MobiDB-lite"/>
    </source>
</evidence>
<feature type="compositionally biased region" description="Polar residues" evidence="1">
    <location>
        <begin position="108"/>
        <end position="121"/>
    </location>
</feature>
<evidence type="ECO:0000313" key="4">
    <source>
        <dbReference type="Proteomes" id="UP000199642"/>
    </source>
</evidence>
<keyword evidence="2" id="KW-0812">Transmembrane</keyword>
<name>A0A1I2TXA0_9BACT</name>
<evidence type="ECO:0000256" key="2">
    <source>
        <dbReference type="SAM" id="Phobius"/>
    </source>
</evidence>
<reference evidence="4" key="1">
    <citation type="submission" date="2016-10" db="EMBL/GenBank/DDBJ databases">
        <authorList>
            <person name="Varghese N."/>
            <person name="Submissions S."/>
        </authorList>
    </citation>
    <scope>NUCLEOTIDE SEQUENCE [LARGE SCALE GENOMIC DNA]</scope>
    <source>
        <strain evidence="4">DSM 19315</strain>
    </source>
</reference>
<keyword evidence="2" id="KW-1133">Transmembrane helix</keyword>
<dbReference type="RefSeq" id="WP_092791253.1">
    <property type="nucleotide sequence ID" value="NZ_FOPC01000006.1"/>
</dbReference>
<keyword evidence="4" id="KW-1185">Reference proteome</keyword>
<accession>A0A1I2TXA0</accession>
<feature type="transmembrane region" description="Helical" evidence="2">
    <location>
        <begin position="46"/>
        <end position="67"/>
    </location>
</feature>
<feature type="compositionally biased region" description="Basic and acidic residues" evidence="1">
    <location>
        <begin position="128"/>
        <end position="142"/>
    </location>
</feature>
<organism evidence="3 4">
    <name type="scientific">Algoriphagus hitonicola</name>
    <dbReference type="NCBI Taxonomy" id="435880"/>
    <lineage>
        <taxon>Bacteria</taxon>
        <taxon>Pseudomonadati</taxon>
        <taxon>Bacteroidota</taxon>
        <taxon>Cytophagia</taxon>
        <taxon>Cytophagales</taxon>
        <taxon>Cyclobacteriaceae</taxon>
        <taxon>Algoriphagus</taxon>
    </lineage>
</organism>
<feature type="region of interest" description="Disordered" evidence="1">
    <location>
        <begin position="84"/>
        <end position="143"/>
    </location>
</feature>
<evidence type="ECO:0008006" key="5">
    <source>
        <dbReference type="Google" id="ProtNLM"/>
    </source>
</evidence>
<dbReference type="Proteomes" id="UP000199642">
    <property type="component" value="Unassembled WGS sequence"/>
</dbReference>